<protein>
    <submittedName>
        <fullName evidence="1">Uncharacterized protein</fullName>
    </submittedName>
</protein>
<sequence>MKKEIVVKSRAVKGKDFELDPVTKRSRFKKNNNAALIHGGYSKKISPDLLTAMTDNDLGFEVGILKGQLSNIAVMGEQLIQDLCQQGESATALSVALSCADRASKLVPQIQKALESPIVLNSEPDPKERRLKNRWLKRFHVGECSAAEVAYQFEVNNLGLPPLYIIKKLEVDIKSAPLEVDDTQYNREEIQQLLTEYWKETASEAQLRSKREEAIQKEKKRIADHFFNSSNATDSNQAS</sequence>
<proteinExistence type="predicted"/>
<evidence type="ECO:0000313" key="2">
    <source>
        <dbReference type="Proteomes" id="UP000297753"/>
    </source>
</evidence>
<comment type="caution">
    <text evidence="1">The sequence shown here is derived from an EMBL/GenBank/DDBJ whole genome shotgun (WGS) entry which is preliminary data.</text>
</comment>
<dbReference type="Proteomes" id="UP000297753">
    <property type="component" value="Unassembled WGS sequence"/>
</dbReference>
<accession>A0A4Y8WC76</accession>
<dbReference type="EMBL" id="SATR01000038">
    <property type="protein sequence ID" value="TFH89988.1"/>
    <property type="molecule type" value="Genomic_DNA"/>
</dbReference>
<name>A0A4Y8WC76_9VIBR</name>
<evidence type="ECO:0000313" key="1">
    <source>
        <dbReference type="EMBL" id="TFH89988.1"/>
    </source>
</evidence>
<dbReference type="AlphaFoldDB" id="A0A4Y8WC76"/>
<keyword evidence="2" id="KW-1185">Reference proteome</keyword>
<reference evidence="1 2" key="1">
    <citation type="submission" date="2019-01" db="EMBL/GenBank/DDBJ databases">
        <title>Vibrio BEI176 sp. nov, a marine bacterium isolated from China: eastern marignal seas.</title>
        <authorList>
            <person name="Li B."/>
        </authorList>
    </citation>
    <scope>NUCLEOTIDE SEQUENCE [LARGE SCALE GENOMIC DNA]</scope>
    <source>
        <strain evidence="1 2">BEI176</strain>
    </source>
</reference>
<dbReference type="RefSeq" id="WP_134836930.1">
    <property type="nucleotide sequence ID" value="NZ_SATR01000038.1"/>
</dbReference>
<gene>
    <name evidence="1" type="ORF">ELS82_19290</name>
</gene>
<organism evidence="1 2">
    <name type="scientific">Vibrio ouci</name>
    <dbReference type="NCBI Taxonomy" id="2499078"/>
    <lineage>
        <taxon>Bacteria</taxon>
        <taxon>Pseudomonadati</taxon>
        <taxon>Pseudomonadota</taxon>
        <taxon>Gammaproteobacteria</taxon>
        <taxon>Vibrionales</taxon>
        <taxon>Vibrionaceae</taxon>
        <taxon>Vibrio</taxon>
    </lineage>
</organism>